<evidence type="ECO:0000256" key="2">
    <source>
        <dbReference type="ARBA" id="ARBA00007442"/>
    </source>
</evidence>
<feature type="binding site" evidence="13">
    <location>
        <begin position="68"/>
        <end position="71"/>
    </location>
    <ligand>
        <name>NADP(+)</name>
        <dbReference type="ChEBI" id="CHEBI:58349"/>
    </ligand>
</feature>
<evidence type="ECO:0000256" key="7">
    <source>
        <dbReference type="ARBA" id="ARBA00022857"/>
    </source>
</evidence>
<reference evidence="16" key="1">
    <citation type="submission" date="2018-05" db="EMBL/GenBank/DDBJ databases">
        <authorList>
            <person name="Li Y."/>
        </authorList>
    </citation>
    <scope>NUCLEOTIDE SEQUENCE [LARGE SCALE GENOMIC DNA]</scope>
    <source>
        <strain evidence="16">sk1b4</strain>
    </source>
</reference>
<dbReference type="OrthoDB" id="9774191at2"/>
<comment type="function">
    <text evidence="12">Catalyzes the reversible NADPH-dependent reductive amination of L-2-amino-6-oxopimelate, the acyclic form of L-tetrahydrodipicolinate, to generate the meso compound, D,L-2,6-diaminopimelate.</text>
</comment>
<keyword evidence="8 12" id="KW-0220">Diaminopimelate biosynthesis</keyword>
<feature type="binding site" evidence="13">
    <location>
        <begin position="91"/>
        <end position="93"/>
    </location>
    <ligand>
        <name>NADP(+)</name>
        <dbReference type="ChEBI" id="CHEBI:58349"/>
    </ligand>
</feature>
<dbReference type="InterPro" id="IPR010190">
    <property type="entry name" value="Diaminopimelate_DH_Ddh"/>
</dbReference>
<comment type="caution">
    <text evidence="15">The sequence shown here is derived from an EMBL/GenBank/DDBJ whole genome shotgun (WGS) entry which is preliminary data.</text>
</comment>
<dbReference type="SUPFAM" id="SSF55347">
    <property type="entry name" value="Glyceraldehyde-3-phosphate dehydrogenase-like, C-terminal domain"/>
    <property type="match status" value="1"/>
</dbReference>
<evidence type="ECO:0000313" key="16">
    <source>
        <dbReference type="Proteomes" id="UP000245283"/>
    </source>
</evidence>
<sequence>MEKIKVAINGYGNLGRAVELAVTGSEDMELVAIFTRRDPADLETASGLAVAQSEMAKWVGNIDVCINCGGSATDLRHQSPEAATLFNVVDTFDTHAAIPQHFAVVDQVARENDRLALISTGWDPGLFSLNRLLGESILPQGETYTFWGPGLSQGHSDALRRIDGVASAVQYTIPNEDALESIHAGEQLELSTRDKHRRECWVVLEDGADGEAIREQIVTMPNYFAEYDTTVNFISQKEFDRDHTGMPHGGTVIRQGQTSDGTSQVMSFKLALDSNPEFTGSVACATARAVARMAAEGARGAITLFDVPPVKFSPEAPEALRKRLL</sequence>
<dbReference type="RefSeq" id="WP_109092491.1">
    <property type="nucleotide sequence ID" value="NZ_QETB01000001.1"/>
</dbReference>
<comment type="subunit">
    <text evidence="3 12">Homodimer.</text>
</comment>
<dbReference type="GO" id="GO:0019877">
    <property type="term" value="P:diaminopimelate biosynthetic process"/>
    <property type="evidence" value="ECO:0007669"/>
    <property type="project" value="UniProtKB-UniRule"/>
</dbReference>
<feature type="binding site" evidence="13">
    <location>
        <position position="248"/>
    </location>
    <ligand>
        <name>substrate</name>
    </ligand>
</feature>
<dbReference type="NCBIfam" id="TIGR01921">
    <property type="entry name" value="DAP-DH"/>
    <property type="match status" value="1"/>
</dbReference>
<dbReference type="PIRSF" id="PIRSF025648">
    <property type="entry name" value="DDH"/>
    <property type="match status" value="1"/>
</dbReference>
<evidence type="ECO:0000256" key="3">
    <source>
        <dbReference type="ARBA" id="ARBA00011738"/>
    </source>
</evidence>
<dbReference type="GO" id="GO:0000166">
    <property type="term" value="F:nucleotide binding"/>
    <property type="evidence" value="ECO:0007669"/>
    <property type="project" value="UniProtKB-KW"/>
</dbReference>
<evidence type="ECO:0000256" key="6">
    <source>
        <dbReference type="ARBA" id="ARBA00022605"/>
    </source>
</evidence>
<feature type="binding site" evidence="13">
    <location>
        <begin position="35"/>
        <end position="37"/>
    </location>
    <ligand>
        <name>NADP(+)</name>
        <dbReference type="ChEBI" id="CHEBI:58349"/>
    </ligand>
</feature>
<dbReference type="GO" id="GO:0047850">
    <property type="term" value="F:diaminopimelate dehydrogenase activity"/>
    <property type="evidence" value="ECO:0007669"/>
    <property type="project" value="UniProtKB-UniRule"/>
</dbReference>
<dbReference type="InterPro" id="IPR032094">
    <property type="entry name" value="Meso-DAP_DH_C"/>
</dbReference>
<dbReference type="Gene3D" id="3.40.50.720">
    <property type="entry name" value="NAD(P)-binding Rossmann-like Domain"/>
    <property type="match status" value="1"/>
</dbReference>
<protein>
    <recommendedName>
        <fullName evidence="5 12">Meso-diaminopimelate D-dehydrogenase</fullName>
        <shortName evidence="12">DAPDH</shortName>
        <shortName evidence="12">Meso-DAP dehydrogenase</shortName>
        <ecNumber evidence="4 12">1.4.1.16</ecNumber>
    </recommendedName>
</protein>
<dbReference type="UniPathway" id="UPA00034">
    <property type="reaction ID" value="UER00026"/>
</dbReference>
<comment type="catalytic activity">
    <reaction evidence="11 12">
        <text>meso-2,6-diaminopimelate + NADP(+) + H2O = (S)-2-amino-6-oxoheptanedioate + NH4(+) + NADPH + H(+)</text>
        <dbReference type="Rhea" id="RHEA:13561"/>
        <dbReference type="ChEBI" id="CHEBI:15377"/>
        <dbReference type="ChEBI" id="CHEBI:15378"/>
        <dbReference type="ChEBI" id="CHEBI:28938"/>
        <dbReference type="ChEBI" id="CHEBI:57783"/>
        <dbReference type="ChEBI" id="CHEBI:57791"/>
        <dbReference type="ChEBI" id="CHEBI:58349"/>
        <dbReference type="ChEBI" id="CHEBI:58556"/>
        <dbReference type="EC" id="1.4.1.16"/>
    </reaction>
</comment>
<keyword evidence="6 12" id="KW-0028">Amino-acid biosynthesis</keyword>
<gene>
    <name evidence="15" type="ORF">DD236_00810</name>
</gene>
<keyword evidence="13" id="KW-0547">Nucleotide-binding</keyword>
<comment type="similarity">
    <text evidence="2 12">Belongs to the diaminopimelate dehydrogenase family.</text>
</comment>
<organism evidence="15 16">
    <name type="scientific">Ancrocorticia populi</name>
    <dbReference type="NCBI Taxonomy" id="2175228"/>
    <lineage>
        <taxon>Bacteria</taxon>
        <taxon>Bacillati</taxon>
        <taxon>Actinomycetota</taxon>
        <taxon>Actinomycetes</taxon>
        <taxon>Actinomycetales</taxon>
        <taxon>Actinomycetaceae</taxon>
        <taxon>Ancrocorticia</taxon>
    </lineage>
</organism>
<feature type="binding site" evidence="13">
    <location>
        <position position="275"/>
    </location>
    <ligand>
        <name>substrate</name>
    </ligand>
</feature>
<dbReference type="CDD" id="cd02270">
    <property type="entry name" value="meso-DAPDH_N"/>
    <property type="match status" value="1"/>
</dbReference>
<feature type="binding site" evidence="13">
    <location>
        <position position="172"/>
    </location>
    <ligand>
        <name>substrate</name>
    </ligand>
</feature>
<keyword evidence="9 12" id="KW-0560">Oxidoreductase</keyword>
<feature type="binding site" evidence="13">
    <location>
        <position position="198"/>
    </location>
    <ligand>
        <name>substrate</name>
    </ligand>
</feature>
<feature type="domain" description="Meso-diaminopimelate D-dehydrogenase C-terminal" evidence="14">
    <location>
        <begin position="121"/>
        <end position="274"/>
    </location>
</feature>
<evidence type="ECO:0000256" key="1">
    <source>
        <dbReference type="ARBA" id="ARBA00004896"/>
    </source>
</evidence>
<evidence type="ECO:0000256" key="4">
    <source>
        <dbReference type="ARBA" id="ARBA00012080"/>
    </source>
</evidence>
<feature type="binding site" evidence="13">
    <location>
        <position position="147"/>
    </location>
    <ligand>
        <name>substrate</name>
    </ligand>
</feature>
<accession>A0A2V1K9L0</accession>
<evidence type="ECO:0000256" key="10">
    <source>
        <dbReference type="ARBA" id="ARBA00023154"/>
    </source>
</evidence>
<evidence type="ECO:0000256" key="8">
    <source>
        <dbReference type="ARBA" id="ARBA00022915"/>
    </source>
</evidence>
<evidence type="ECO:0000259" key="14">
    <source>
        <dbReference type="Pfam" id="PF16654"/>
    </source>
</evidence>
<dbReference type="Pfam" id="PF16654">
    <property type="entry name" value="DAPDH_C"/>
    <property type="match status" value="1"/>
</dbReference>
<keyword evidence="7 12" id="KW-0521">NADP</keyword>
<dbReference type="Proteomes" id="UP000245283">
    <property type="component" value="Unassembled WGS sequence"/>
</dbReference>
<evidence type="ECO:0000256" key="11">
    <source>
        <dbReference type="ARBA" id="ARBA00052023"/>
    </source>
</evidence>
<dbReference type="SUPFAM" id="SSF51735">
    <property type="entry name" value="NAD(P)-binding Rossmann-fold domains"/>
    <property type="match status" value="1"/>
</dbReference>
<comment type="pathway">
    <text evidence="1 12">Amino-acid biosynthesis; L-lysine biosynthesis via DAP pathway; DL-2,6-diaminopimelate from (S)-tetrahydrodipicolinate: step 1/1.</text>
</comment>
<evidence type="ECO:0000256" key="12">
    <source>
        <dbReference type="PIRNR" id="PIRNR025648"/>
    </source>
</evidence>
<evidence type="ECO:0000313" key="15">
    <source>
        <dbReference type="EMBL" id="PWF26990.1"/>
    </source>
</evidence>
<dbReference type="GO" id="GO:0009089">
    <property type="term" value="P:lysine biosynthetic process via diaminopimelate"/>
    <property type="evidence" value="ECO:0007669"/>
    <property type="project" value="UniProtKB-UniRule"/>
</dbReference>
<feature type="binding site" evidence="13">
    <location>
        <begin position="120"/>
        <end position="124"/>
    </location>
    <ligand>
        <name>NADP(+)</name>
        <dbReference type="ChEBI" id="CHEBI:58349"/>
    </ligand>
</feature>
<keyword evidence="16" id="KW-1185">Reference proteome</keyword>
<dbReference type="EC" id="1.4.1.16" evidence="4 12"/>
<feature type="binding site" evidence="13">
    <location>
        <begin position="11"/>
        <end position="14"/>
    </location>
    <ligand>
        <name>NADP(+)</name>
        <dbReference type="ChEBI" id="CHEBI:58349"/>
    </ligand>
</feature>
<evidence type="ECO:0000256" key="5">
    <source>
        <dbReference type="ARBA" id="ARBA00021654"/>
    </source>
</evidence>
<dbReference type="InterPro" id="IPR036291">
    <property type="entry name" value="NAD(P)-bd_dom_sf"/>
</dbReference>
<proteinExistence type="inferred from homology"/>
<evidence type="ECO:0000256" key="13">
    <source>
        <dbReference type="PIRSR" id="PIRSR025648-1"/>
    </source>
</evidence>
<dbReference type="Gene3D" id="3.30.360.10">
    <property type="entry name" value="Dihydrodipicolinate Reductase, domain 2"/>
    <property type="match status" value="1"/>
</dbReference>
<name>A0A2V1K9L0_9ACTO</name>
<dbReference type="AlphaFoldDB" id="A0A2V1K9L0"/>
<dbReference type="EMBL" id="QETB01000001">
    <property type="protein sequence ID" value="PWF26990.1"/>
    <property type="molecule type" value="Genomic_DNA"/>
</dbReference>
<evidence type="ECO:0000256" key="9">
    <source>
        <dbReference type="ARBA" id="ARBA00023002"/>
    </source>
</evidence>
<keyword evidence="10 12" id="KW-0457">Lysine biosynthesis</keyword>